<keyword evidence="3" id="KW-1185">Reference proteome</keyword>
<name>A0ABS1VZY1_9ACTN</name>
<sequence length="185" mass="20577">MRALAHPTRLAILTRLQQEGPQTATGLSQHVEASPSVTSWHLRHLAKYGLVRDAEALGNGRERWWQAASRGFRVVVDDEAGRQAARALRDTLDEAEGDQVGTWRREVEPHLELEWLALSGLSNTTFLATREELEQVEDAIEELLAPYVLRKDAPADEIPDGARLVRIRRHVLPAAAEQDGENGPA</sequence>
<organism evidence="2 3">
    <name type="scientific">Paractinoplanes lichenicola</name>
    <dbReference type="NCBI Taxonomy" id="2802976"/>
    <lineage>
        <taxon>Bacteria</taxon>
        <taxon>Bacillati</taxon>
        <taxon>Actinomycetota</taxon>
        <taxon>Actinomycetes</taxon>
        <taxon>Micromonosporales</taxon>
        <taxon>Micromonosporaceae</taxon>
        <taxon>Paractinoplanes</taxon>
    </lineage>
</organism>
<proteinExistence type="predicted"/>
<dbReference type="Pfam" id="PF12840">
    <property type="entry name" value="HTH_20"/>
    <property type="match status" value="1"/>
</dbReference>
<evidence type="ECO:0000259" key="1">
    <source>
        <dbReference type="SMART" id="SM00418"/>
    </source>
</evidence>
<dbReference type="InterPro" id="IPR036388">
    <property type="entry name" value="WH-like_DNA-bd_sf"/>
</dbReference>
<dbReference type="Proteomes" id="UP000598996">
    <property type="component" value="Unassembled WGS sequence"/>
</dbReference>
<reference evidence="2 3" key="1">
    <citation type="submission" date="2021-01" db="EMBL/GenBank/DDBJ databases">
        <title>Actinoplanes sp. nov. LDG1-01 isolated from lichen.</title>
        <authorList>
            <person name="Saeng-In P."/>
            <person name="Phongsopitanun W."/>
            <person name="Kanchanasin P."/>
            <person name="Yuki M."/>
            <person name="Kudo T."/>
            <person name="Ohkuma M."/>
            <person name="Tanasupawat S."/>
        </authorList>
    </citation>
    <scope>NUCLEOTIDE SEQUENCE [LARGE SCALE GENOMIC DNA]</scope>
    <source>
        <strain evidence="2 3">LDG1-01</strain>
    </source>
</reference>
<dbReference type="Gene3D" id="1.10.10.10">
    <property type="entry name" value="Winged helix-like DNA-binding domain superfamily/Winged helix DNA-binding domain"/>
    <property type="match status" value="1"/>
</dbReference>
<evidence type="ECO:0000313" key="3">
    <source>
        <dbReference type="Proteomes" id="UP000598996"/>
    </source>
</evidence>
<dbReference type="PANTHER" id="PTHR38600:SF1">
    <property type="entry name" value="TRANSCRIPTIONAL REGULATORY PROTEIN"/>
    <property type="match status" value="1"/>
</dbReference>
<dbReference type="SUPFAM" id="SSF46785">
    <property type="entry name" value="Winged helix' DNA-binding domain"/>
    <property type="match status" value="1"/>
</dbReference>
<dbReference type="SMART" id="SM00418">
    <property type="entry name" value="HTH_ARSR"/>
    <property type="match status" value="1"/>
</dbReference>
<dbReference type="CDD" id="cd00090">
    <property type="entry name" value="HTH_ARSR"/>
    <property type="match status" value="1"/>
</dbReference>
<protein>
    <submittedName>
        <fullName evidence="2">Helix-turn-helix transcriptional regulator</fullName>
    </submittedName>
</protein>
<dbReference type="InterPro" id="IPR036390">
    <property type="entry name" value="WH_DNA-bd_sf"/>
</dbReference>
<accession>A0ABS1VZY1</accession>
<gene>
    <name evidence="2" type="ORF">JKJ07_37360</name>
</gene>
<dbReference type="InterPro" id="IPR011991">
    <property type="entry name" value="ArsR-like_HTH"/>
</dbReference>
<comment type="caution">
    <text evidence="2">The sequence shown here is derived from an EMBL/GenBank/DDBJ whole genome shotgun (WGS) entry which is preliminary data.</text>
</comment>
<dbReference type="PANTHER" id="PTHR38600">
    <property type="entry name" value="TRANSCRIPTIONAL REGULATORY PROTEIN"/>
    <property type="match status" value="1"/>
</dbReference>
<dbReference type="EMBL" id="JAENHO010000012">
    <property type="protein sequence ID" value="MBL7260005.1"/>
    <property type="molecule type" value="Genomic_DNA"/>
</dbReference>
<feature type="domain" description="HTH arsR-type" evidence="1">
    <location>
        <begin position="1"/>
        <end position="93"/>
    </location>
</feature>
<dbReference type="InterPro" id="IPR001845">
    <property type="entry name" value="HTH_ArsR_DNA-bd_dom"/>
</dbReference>
<evidence type="ECO:0000313" key="2">
    <source>
        <dbReference type="EMBL" id="MBL7260005.1"/>
    </source>
</evidence>